<dbReference type="SMART" id="SM00895">
    <property type="entry name" value="FCD"/>
    <property type="match status" value="1"/>
</dbReference>
<reference evidence="5 6" key="1">
    <citation type="journal article" date="2014" name="BMC Genomics">
        <title>Comparison of environmental and isolate Sulfobacillus genomes reveals diverse carbon, sulfur, nitrogen, and hydrogen metabolisms.</title>
        <authorList>
            <person name="Justice N.B."/>
            <person name="Norman A."/>
            <person name="Brown C.T."/>
            <person name="Singh A."/>
            <person name="Thomas B.C."/>
            <person name="Banfield J.F."/>
        </authorList>
    </citation>
    <scope>NUCLEOTIDE SEQUENCE [LARGE SCALE GENOMIC DNA]</scope>
    <source>
        <strain evidence="5">AMDSBA1</strain>
    </source>
</reference>
<dbReference type="SMART" id="SM00345">
    <property type="entry name" value="HTH_GNTR"/>
    <property type="match status" value="1"/>
</dbReference>
<dbReference type="Pfam" id="PF07729">
    <property type="entry name" value="FCD"/>
    <property type="match status" value="1"/>
</dbReference>
<proteinExistence type="predicted"/>
<keyword evidence="2" id="KW-0238">DNA-binding</keyword>
<sequence>MYQALRAAILNGVLVPGQRLVEDTLASELGSSRTPVREALLMLEFEGLAKRQNKGLMVKIFSRQELLDIFEVRVVIEGYVTGRAATVATPEQDRELLEHCHETEQRVKRGFDSEPERIWYLVHRNRDFHGAVWKLVTNPTLEAILKSVNDLPLLYRAIFWHSDDHTRLSLH</sequence>
<evidence type="ECO:0000256" key="1">
    <source>
        <dbReference type="ARBA" id="ARBA00023015"/>
    </source>
</evidence>
<dbReference type="GO" id="GO:0003677">
    <property type="term" value="F:DNA binding"/>
    <property type="evidence" value="ECO:0007669"/>
    <property type="project" value="UniProtKB-KW"/>
</dbReference>
<dbReference type="Gene3D" id="1.20.120.530">
    <property type="entry name" value="GntR ligand-binding domain-like"/>
    <property type="match status" value="1"/>
</dbReference>
<gene>
    <name evidence="5" type="ORF">C7B43_21195</name>
</gene>
<dbReference type="InterPro" id="IPR008920">
    <property type="entry name" value="TF_FadR/GntR_C"/>
</dbReference>
<dbReference type="Pfam" id="PF00392">
    <property type="entry name" value="GntR"/>
    <property type="match status" value="1"/>
</dbReference>
<evidence type="ECO:0000256" key="2">
    <source>
        <dbReference type="ARBA" id="ARBA00023125"/>
    </source>
</evidence>
<dbReference type="InterPro" id="IPR011711">
    <property type="entry name" value="GntR_C"/>
</dbReference>
<dbReference type="CDD" id="cd07377">
    <property type="entry name" value="WHTH_GntR"/>
    <property type="match status" value="1"/>
</dbReference>
<dbReference type="Gene3D" id="1.10.10.10">
    <property type="entry name" value="Winged helix-like DNA-binding domain superfamily/Winged helix DNA-binding domain"/>
    <property type="match status" value="1"/>
</dbReference>
<protein>
    <recommendedName>
        <fullName evidence="4">HTH gntR-type domain-containing protein</fullName>
    </recommendedName>
</protein>
<dbReference type="InterPro" id="IPR000524">
    <property type="entry name" value="Tscrpt_reg_HTH_GntR"/>
</dbReference>
<evidence type="ECO:0000259" key="4">
    <source>
        <dbReference type="PROSITE" id="PS50949"/>
    </source>
</evidence>
<keyword evidence="3" id="KW-0804">Transcription</keyword>
<dbReference type="InterPro" id="IPR036390">
    <property type="entry name" value="WH_DNA-bd_sf"/>
</dbReference>
<dbReference type="PANTHER" id="PTHR43537:SF45">
    <property type="entry name" value="GNTR FAMILY REGULATORY PROTEIN"/>
    <property type="match status" value="1"/>
</dbReference>
<dbReference type="PANTHER" id="PTHR43537">
    <property type="entry name" value="TRANSCRIPTIONAL REGULATOR, GNTR FAMILY"/>
    <property type="match status" value="1"/>
</dbReference>
<feature type="domain" description="HTH gntR-type" evidence="4">
    <location>
        <begin position="1"/>
        <end position="61"/>
    </location>
</feature>
<dbReference type="GO" id="GO:0003700">
    <property type="term" value="F:DNA-binding transcription factor activity"/>
    <property type="evidence" value="ECO:0007669"/>
    <property type="project" value="InterPro"/>
</dbReference>
<evidence type="ECO:0000313" key="6">
    <source>
        <dbReference type="Proteomes" id="UP000242699"/>
    </source>
</evidence>
<comment type="caution">
    <text evidence="5">The sequence shown here is derived from an EMBL/GenBank/DDBJ whole genome shotgun (WGS) entry which is preliminary data.</text>
</comment>
<dbReference type="SUPFAM" id="SSF48008">
    <property type="entry name" value="GntR ligand-binding domain-like"/>
    <property type="match status" value="1"/>
</dbReference>
<accession>A0A2T2WH87</accession>
<organism evidence="5 6">
    <name type="scientific">Sulfobacillus benefaciens</name>
    <dbReference type="NCBI Taxonomy" id="453960"/>
    <lineage>
        <taxon>Bacteria</taxon>
        <taxon>Bacillati</taxon>
        <taxon>Bacillota</taxon>
        <taxon>Clostridia</taxon>
        <taxon>Eubacteriales</taxon>
        <taxon>Clostridiales Family XVII. Incertae Sedis</taxon>
        <taxon>Sulfobacillus</taxon>
    </lineage>
</organism>
<dbReference type="SUPFAM" id="SSF46785">
    <property type="entry name" value="Winged helix' DNA-binding domain"/>
    <property type="match status" value="1"/>
</dbReference>
<evidence type="ECO:0000256" key="3">
    <source>
        <dbReference type="ARBA" id="ARBA00023163"/>
    </source>
</evidence>
<dbReference type="Proteomes" id="UP000242699">
    <property type="component" value="Unassembled WGS sequence"/>
</dbReference>
<dbReference type="InterPro" id="IPR036388">
    <property type="entry name" value="WH-like_DNA-bd_sf"/>
</dbReference>
<evidence type="ECO:0000313" key="5">
    <source>
        <dbReference type="EMBL" id="PSR21604.1"/>
    </source>
</evidence>
<feature type="non-terminal residue" evidence="5">
    <location>
        <position position="171"/>
    </location>
</feature>
<dbReference type="PROSITE" id="PS50949">
    <property type="entry name" value="HTH_GNTR"/>
    <property type="match status" value="1"/>
</dbReference>
<dbReference type="AlphaFoldDB" id="A0A2T2WH87"/>
<keyword evidence="1" id="KW-0805">Transcription regulation</keyword>
<dbReference type="EMBL" id="PXYT01000130">
    <property type="protein sequence ID" value="PSR21604.1"/>
    <property type="molecule type" value="Genomic_DNA"/>
</dbReference>
<name>A0A2T2WH87_9FIRM</name>